<dbReference type="SMART" id="SM00220">
    <property type="entry name" value="S_TKc"/>
    <property type="match status" value="1"/>
</dbReference>
<dbReference type="PANTHER" id="PTHR11909">
    <property type="entry name" value="CASEIN KINASE-RELATED"/>
    <property type="match status" value="1"/>
</dbReference>
<keyword evidence="1" id="KW-0067">ATP-binding</keyword>
<dbReference type="WBParaSite" id="TCLT_0000006901-mRNA-1">
    <property type="protein sequence ID" value="TCLT_0000006901-mRNA-1"/>
    <property type="gene ID" value="TCLT_0000006901"/>
</dbReference>
<dbReference type="EMBL" id="UYYF01000004">
    <property type="protein sequence ID" value="VDM94892.1"/>
    <property type="molecule type" value="Genomic_DNA"/>
</dbReference>
<evidence type="ECO:0000313" key="3">
    <source>
        <dbReference type="EMBL" id="VDM94892.1"/>
    </source>
</evidence>
<gene>
    <name evidence="3" type="ORF">TCLT_LOCUS70</name>
</gene>
<dbReference type="InterPro" id="IPR017441">
    <property type="entry name" value="Protein_kinase_ATP_BS"/>
</dbReference>
<dbReference type="GO" id="GO:0004672">
    <property type="term" value="F:protein kinase activity"/>
    <property type="evidence" value="ECO:0007669"/>
    <property type="project" value="InterPro"/>
</dbReference>
<evidence type="ECO:0000313" key="5">
    <source>
        <dbReference type="WBParaSite" id="TCLT_0000006901-mRNA-1"/>
    </source>
</evidence>
<dbReference type="OrthoDB" id="10020333at2759"/>
<sequence>MASKRLSEKLPQPGEFIITKKAEYEVSSQPFLSLIYYSLKTVTTLYSCFKLNKTSIKLLGKGGFGAVYEVKRLSDSASFAMKCELMDVRKRVLLMDCTVLRGAQSLGSKHFCDIIDRGKRPERFRFIIMKLVGRNLWDLRIERPEQRFTLNTALKASEQCLESIEHLHTVGFLHRDIKPGNFAIGRPEANEHHIIFMLDFGLCRQFSSGNKDLRLPRASAPFRGTTRYASIAALRQMEQSRKDDVESWLYITVEWTAGSLPWKKLKGPDKEEVLQWKEEVREGDAMDDFFKQCPKREFSTIMKYIDSLEYESIPDYDHIYYCIQHAAKVLPFFILLKISPDDPLDWDPGNKYHGPTINLNHRENKHTRTRHLITARTQRSG</sequence>
<dbReference type="InterPro" id="IPR000719">
    <property type="entry name" value="Prot_kinase_dom"/>
</dbReference>
<protein>
    <submittedName>
        <fullName evidence="5">Protein kinase domain-containing protein</fullName>
    </submittedName>
</protein>
<dbReference type="PROSITE" id="PS50011">
    <property type="entry name" value="PROTEIN_KINASE_DOM"/>
    <property type="match status" value="1"/>
</dbReference>
<evidence type="ECO:0000256" key="1">
    <source>
        <dbReference type="PROSITE-ProRule" id="PRU10141"/>
    </source>
</evidence>
<reference evidence="5" key="1">
    <citation type="submission" date="2017-02" db="UniProtKB">
        <authorList>
            <consortium name="WormBaseParasite"/>
        </authorList>
    </citation>
    <scope>IDENTIFICATION</scope>
</reference>
<dbReference type="STRING" id="103827.A0A0N5CJ75"/>
<feature type="binding site" evidence="1">
    <location>
        <position position="82"/>
    </location>
    <ligand>
        <name>ATP</name>
        <dbReference type="ChEBI" id="CHEBI:30616"/>
    </ligand>
</feature>
<dbReference type="AlphaFoldDB" id="A0A0N5CJ75"/>
<dbReference type="Gene3D" id="1.10.510.10">
    <property type="entry name" value="Transferase(Phosphotransferase) domain 1"/>
    <property type="match status" value="1"/>
</dbReference>
<dbReference type="SUPFAM" id="SSF56112">
    <property type="entry name" value="Protein kinase-like (PK-like)"/>
    <property type="match status" value="1"/>
</dbReference>
<evidence type="ECO:0000313" key="4">
    <source>
        <dbReference type="Proteomes" id="UP000276776"/>
    </source>
</evidence>
<dbReference type="InterPro" id="IPR050235">
    <property type="entry name" value="CK1_Ser-Thr_kinase"/>
</dbReference>
<dbReference type="PROSITE" id="PS00107">
    <property type="entry name" value="PROTEIN_KINASE_ATP"/>
    <property type="match status" value="1"/>
</dbReference>
<keyword evidence="1" id="KW-0547">Nucleotide-binding</keyword>
<dbReference type="OMA" id="FAMKCEL"/>
<keyword evidence="4" id="KW-1185">Reference proteome</keyword>
<reference evidence="3 4" key="2">
    <citation type="submission" date="2018-11" db="EMBL/GenBank/DDBJ databases">
        <authorList>
            <consortium name="Pathogen Informatics"/>
        </authorList>
    </citation>
    <scope>NUCLEOTIDE SEQUENCE [LARGE SCALE GENOMIC DNA]</scope>
</reference>
<feature type="domain" description="Protein kinase" evidence="2">
    <location>
        <begin position="53"/>
        <end position="321"/>
    </location>
</feature>
<organism evidence="5">
    <name type="scientific">Thelazia callipaeda</name>
    <name type="common">Oriental eyeworm</name>
    <name type="synonym">Parasitic nematode</name>
    <dbReference type="NCBI Taxonomy" id="103827"/>
    <lineage>
        <taxon>Eukaryota</taxon>
        <taxon>Metazoa</taxon>
        <taxon>Ecdysozoa</taxon>
        <taxon>Nematoda</taxon>
        <taxon>Chromadorea</taxon>
        <taxon>Rhabditida</taxon>
        <taxon>Spirurina</taxon>
        <taxon>Spiruromorpha</taxon>
        <taxon>Thelazioidea</taxon>
        <taxon>Thelaziidae</taxon>
        <taxon>Thelazia</taxon>
    </lineage>
</organism>
<name>A0A0N5CJ75_THECL</name>
<proteinExistence type="predicted"/>
<evidence type="ECO:0000259" key="2">
    <source>
        <dbReference type="PROSITE" id="PS50011"/>
    </source>
</evidence>
<accession>A0A0N5CJ75</accession>
<dbReference type="Proteomes" id="UP000276776">
    <property type="component" value="Unassembled WGS sequence"/>
</dbReference>
<dbReference type="GO" id="GO:0005524">
    <property type="term" value="F:ATP binding"/>
    <property type="evidence" value="ECO:0007669"/>
    <property type="project" value="UniProtKB-UniRule"/>
</dbReference>
<dbReference type="InterPro" id="IPR011009">
    <property type="entry name" value="Kinase-like_dom_sf"/>
</dbReference>
<dbReference type="Pfam" id="PF00069">
    <property type="entry name" value="Pkinase"/>
    <property type="match status" value="1"/>
</dbReference>